<protein>
    <recommendedName>
        <fullName evidence="6">NfeD-like C-terminal domain-containing protein</fullName>
    </recommendedName>
</protein>
<reference evidence="7 8" key="1">
    <citation type="submission" date="2013-05" db="EMBL/GenBank/DDBJ databases">
        <title>The Genome Sequence of Actinomyces europaeus ACS-120-V-COL10B.</title>
        <authorList>
            <consortium name="The Broad Institute Genomics Platform"/>
            <person name="Earl A."/>
            <person name="Ward D."/>
            <person name="Feldgarden M."/>
            <person name="Gevers D."/>
            <person name="Saerens B."/>
            <person name="Vaneechoutte M."/>
            <person name="Walker B."/>
            <person name="Young S."/>
            <person name="Zeng Q."/>
            <person name="Gargeya S."/>
            <person name="Fitzgerald M."/>
            <person name="Haas B."/>
            <person name="Abouelleil A."/>
            <person name="Allen A.W."/>
            <person name="Alvarado L."/>
            <person name="Arachchi H.M."/>
            <person name="Berlin A.M."/>
            <person name="Chapman S.B."/>
            <person name="Gainer-Dewar J."/>
            <person name="Goldberg J."/>
            <person name="Griggs A."/>
            <person name="Gujja S."/>
            <person name="Hansen M."/>
            <person name="Howarth C."/>
            <person name="Imamovic A."/>
            <person name="Ireland A."/>
            <person name="Larimer J."/>
            <person name="McCowan C."/>
            <person name="Murphy C."/>
            <person name="Pearson M."/>
            <person name="Poon T.W."/>
            <person name="Priest M."/>
            <person name="Roberts A."/>
            <person name="Saif S."/>
            <person name="Shea T."/>
            <person name="Sisk P."/>
            <person name="Sykes S."/>
            <person name="Wortman J."/>
            <person name="Nusbaum C."/>
            <person name="Birren B."/>
        </authorList>
    </citation>
    <scope>NUCLEOTIDE SEQUENCE [LARGE SCALE GENOMIC DNA]</scope>
    <source>
        <strain evidence="7 8">ACS-120-V-Col10b</strain>
    </source>
</reference>
<evidence type="ECO:0000256" key="2">
    <source>
        <dbReference type="ARBA" id="ARBA00022692"/>
    </source>
</evidence>
<dbReference type="SUPFAM" id="SSF141322">
    <property type="entry name" value="NfeD domain-like"/>
    <property type="match status" value="1"/>
</dbReference>
<dbReference type="InterPro" id="IPR052165">
    <property type="entry name" value="Membrane_assoc_protease"/>
</dbReference>
<dbReference type="Gene3D" id="2.40.50.140">
    <property type="entry name" value="Nucleic acid-binding proteins"/>
    <property type="match status" value="1"/>
</dbReference>
<evidence type="ECO:0000256" key="1">
    <source>
        <dbReference type="ARBA" id="ARBA00004141"/>
    </source>
</evidence>
<dbReference type="InterPro" id="IPR012340">
    <property type="entry name" value="NA-bd_OB-fold"/>
</dbReference>
<sequence length="141" mass="14892">MTLAWWLVIALGLGVVEVLTVDLIFINLAFAAVAAGLFAYAGFGLVGQLVAFSVVAVLLLLLVRPWAKSFMERHTPNIQTNVRALVGQTATVVEPVNQHDGRIRLDGEVWSARTSGGEIPIGASVIVTQIDGATAVVALKS</sequence>
<name>A0A9W5RDZ4_9ACTO</name>
<evidence type="ECO:0000313" key="7">
    <source>
        <dbReference type="EMBL" id="EPD30571.1"/>
    </source>
</evidence>
<evidence type="ECO:0000256" key="5">
    <source>
        <dbReference type="SAM" id="Phobius"/>
    </source>
</evidence>
<dbReference type="OrthoDB" id="3174252at2"/>
<comment type="subcellular location">
    <subcellularLocation>
        <location evidence="1">Membrane</location>
        <topology evidence="1">Multi-pass membrane protein</topology>
    </subcellularLocation>
</comment>
<proteinExistence type="predicted"/>
<keyword evidence="2 5" id="KW-0812">Transmembrane</keyword>
<keyword evidence="8" id="KW-1185">Reference proteome</keyword>
<accession>A0A9W5RDZ4</accession>
<dbReference type="PANTHER" id="PTHR33507:SF3">
    <property type="entry name" value="INNER MEMBRANE PROTEIN YBBJ"/>
    <property type="match status" value="1"/>
</dbReference>
<evidence type="ECO:0000259" key="6">
    <source>
        <dbReference type="Pfam" id="PF01957"/>
    </source>
</evidence>
<dbReference type="PANTHER" id="PTHR33507">
    <property type="entry name" value="INNER MEMBRANE PROTEIN YBBJ"/>
    <property type="match status" value="1"/>
</dbReference>
<dbReference type="GO" id="GO:0005886">
    <property type="term" value="C:plasma membrane"/>
    <property type="evidence" value="ECO:0007669"/>
    <property type="project" value="TreeGrafter"/>
</dbReference>
<organism evidence="7 8">
    <name type="scientific">Gleimia europaea ACS-120-V-Col10b</name>
    <dbReference type="NCBI Taxonomy" id="883069"/>
    <lineage>
        <taxon>Bacteria</taxon>
        <taxon>Bacillati</taxon>
        <taxon>Actinomycetota</taxon>
        <taxon>Actinomycetes</taxon>
        <taxon>Actinomycetales</taxon>
        <taxon>Actinomycetaceae</taxon>
        <taxon>Gleimia</taxon>
    </lineage>
</organism>
<dbReference type="EMBL" id="AGWN01000001">
    <property type="protein sequence ID" value="EPD30571.1"/>
    <property type="molecule type" value="Genomic_DNA"/>
</dbReference>
<feature type="domain" description="NfeD-like C-terminal" evidence="6">
    <location>
        <begin position="83"/>
        <end position="137"/>
    </location>
</feature>
<comment type="caution">
    <text evidence="7">The sequence shown here is derived from an EMBL/GenBank/DDBJ whole genome shotgun (WGS) entry which is preliminary data.</text>
</comment>
<keyword evidence="4 5" id="KW-0472">Membrane</keyword>
<keyword evidence="3 5" id="KW-1133">Transmembrane helix</keyword>
<gene>
    <name evidence="7" type="ORF">HMPREF9238_00317</name>
</gene>
<evidence type="ECO:0000313" key="8">
    <source>
        <dbReference type="Proteomes" id="UP000014387"/>
    </source>
</evidence>
<dbReference type="AlphaFoldDB" id="A0A9W5RDZ4"/>
<dbReference type="Pfam" id="PF01957">
    <property type="entry name" value="NfeD"/>
    <property type="match status" value="1"/>
</dbReference>
<evidence type="ECO:0000256" key="4">
    <source>
        <dbReference type="ARBA" id="ARBA00023136"/>
    </source>
</evidence>
<dbReference type="Proteomes" id="UP000014387">
    <property type="component" value="Unassembled WGS sequence"/>
</dbReference>
<dbReference type="InterPro" id="IPR002810">
    <property type="entry name" value="NfeD-like_C"/>
</dbReference>
<evidence type="ECO:0000256" key="3">
    <source>
        <dbReference type="ARBA" id="ARBA00022989"/>
    </source>
</evidence>
<dbReference type="RefSeq" id="WP_016443683.1">
    <property type="nucleotide sequence ID" value="NZ_KE150266.1"/>
</dbReference>
<feature type="transmembrane region" description="Helical" evidence="5">
    <location>
        <begin position="41"/>
        <end position="63"/>
    </location>
</feature>